<accession>A0A0G0PR49</accession>
<evidence type="ECO:0000313" key="2">
    <source>
        <dbReference type="EMBL" id="KKR30599.1"/>
    </source>
</evidence>
<comment type="caution">
    <text evidence="2">The sequence shown here is derived from an EMBL/GenBank/DDBJ whole genome shotgun (WGS) entry which is preliminary data.</text>
</comment>
<dbReference type="Pfam" id="PF14584">
    <property type="entry name" value="DUF4446"/>
    <property type="match status" value="1"/>
</dbReference>
<reference evidence="2 3" key="1">
    <citation type="journal article" date="2015" name="Nature">
        <title>rRNA introns, odd ribosomes, and small enigmatic genomes across a large radiation of phyla.</title>
        <authorList>
            <person name="Brown C.T."/>
            <person name="Hug L.A."/>
            <person name="Thomas B.C."/>
            <person name="Sharon I."/>
            <person name="Castelle C.J."/>
            <person name="Singh A."/>
            <person name="Wilkins M.J."/>
            <person name="Williams K.H."/>
            <person name="Banfield J.F."/>
        </authorList>
    </citation>
    <scope>NUCLEOTIDE SEQUENCE [LARGE SCALE GENOMIC DNA]</scope>
</reference>
<name>A0A0G0PR49_9BACT</name>
<sequence length="155" mass="17962">MDLQGIIFFIFAVLGIWLTALSIVNYRIFRYFKSLSKDVTKDNLITILERVVDREKQNSRGIEELSRSLQNFEEKSRKNLQKISLLRFNPFKELGGEHSFVLTLLDADDNGVIITGLHTRERTRVYIKNVKKGKVDVELSSEEKKSLLEAKKSKN</sequence>
<feature type="transmembrane region" description="Helical" evidence="1">
    <location>
        <begin position="6"/>
        <end position="28"/>
    </location>
</feature>
<organism evidence="2 3">
    <name type="scientific">Candidatus Woesebacteria bacterium GW2011_GWA1_39_8</name>
    <dbReference type="NCBI Taxonomy" id="1618552"/>
    <lineage>
        <taxon>Bacteria</taxon>
        <taxon>Candidatus Woeseibacteriota</taxon>
    </lineage>
</organism>
<proteinExistence type="predicted"/>
<dbReference type="InterPro" id="IPR027981">
    <property type="entry name" value="DUF4446"/>
</dbReference>
<keyword evidence="1" id="KW-0812">Transmembrane</keyword>
<keyword evidence="1" id="KW-1133">Transmembrane helix</keyword>
<evidence type="ECO:0000313" key="3">
    <source>
        <dbReference type="Proteomes" id="UP000034793"/>
    </source>
</evidence>
<evidence type="ECO:0008006" key="4">
    <source>
        <dbReference type="Google" id="ProtNLM"/>
    </source>
</evidence>
<dbReference type="Proteomes" id="UP000034793">
    <property type="component" value="Unassembled WGS sequence"/>
</dbReference>
<dbReference type="AlphaFoldDB" id="A0A0G0PR49"/>
<protein>
    <recommendedName>
        <fullName evidence="4">DUF4446 domain-containing protein</fullName>
    </recommendedName>
</protein>
<gene>
    <name evidence="2" type="ORF">UT61_C0004G0026</name>
</gene>
<keyword evidence="1" id="KW-0472">Membrane</keyword>
<dbReference type="EMBL" id="LBXL01000004">
    <property type="protein sequence ID" value="KKR30599.1"/>
    <property type="molecule type" value="Genomic_DNA"/>
</dbReference>
<evidence type="ECO:0000256" key="1">
    <source>
        <dbReference type="SAM" id="Phobius"/>
    </source>
</evidence>